<dbReference type="PANTHER" id="PTHR40659">
    <property type="entry name" value="NICKEL/COBALT EFFLUX SYSTEM RCNA"/>
    <property type="match status" value="1"/>
</dbReference>
<dbReference type="GO" id="GO:0010045">
    <property type="term" value="P:response to nickel cation"/>
    <property type="evidence" value="ECO:0007669"/>
    <property type="project" value="TreeGrafter"/>
</dbReference>
<accession>A0A3S1IGD2</accession>
<evidence type="ECO:0000256" key="1">
    <source>
        <dbReference type="SAM" id="MobiDB-lite"/>
    </source>
</evidence>
<dbReference type="InterPro" id="IPR039447">
    <property type="entry name" value="UreH-like_TM_dom"/>
</dbReference>
<feature type="transmembrane region" description="Helical" evidence="2">
    <location>
        <begin position="305"/>
        <end position="328"/>
    </location>
</feature>
<proteinExistence type="predicted"/>
<feature type="transmembrane region" description="Helical" evidence="2">
    <location>
        <begin position="245"/>
        <end position="263"/>
    </location>
</feature>
<dbReference type="EMBL" id="RSCL01000034">
    <property type="protein sequence ID" value="RUS97011.1"/>
    <property type="molecule type" value="Genomic_DNA"/>
</dbReference>
<reference evidence="4" key="1">
    <citation type="submission" date="2018-12" db="EMBL/GenBank/DDBJ databases">
        <authorList>
            <person name="Will S."/>
            <person name="Neumann-Schaal M."/>
            <person name="Henke P."/>
        </authorList>
    </citation>
    <scope>NUCLEOTIDE SEQUENCE</scope>
    <source>
        <strain evidence="4">PCC 7102</strain>
    </source>
</reference>
<keyword evidence="2" id="KW-1133">Transmembrane helix</keyword>
<evidence type="ECO:0000259" key="3">
    <source>
        <dbReference type="Pfam" id="PF13386"/>
    </source>
</evidence>
<protein>
    <recommendedName>
        <fullName evidence="3">Urease accessory protein UreH-like transmembrane domain-containing protein</fullName>
    </recommendedName>
</protein>
<dbReference type="AlphaFoldDB" id="A0A3S1IGD2"/>
<evidence type="ECO:0000313" key="5">
    <source>
        <dbReference type="Proteomes" id="UP000271624"/>
    </source>
</evidence>
<dbReference type="PANTHER" id="PTHR40659:SF1">
    <property type="entry name" value="NICKEL_COBALT EFFLUX SYSTEM RCNA"/>
    <property type="match status" value="1"/>
</dbReference>
<keyword evidence="2" id="KW-0472">Membrane</keyword>
<name>A0A3S1IGD2_9CYAN</name>
<feature type="domain" description="Urease accessory protein UreH-like transmembrane" evidence="3">
    <location>
        <begin position="212"/>
        <end position="382"/>
    </location>
</feature>
<dbReference type="GO" id="GO:0032025">
    <property type="term" value="P:response to cobalt ion"/>
    <property type="evidence" value="ECO:0007669"/>
    <property type="project" value="TreeGrafter"/>
</dbReference>
<dbReference type="Proteomes" id="UP000271624">
    <property type="component" value="Unassembled WGS sequence"/>
</dbReference>
<reference evidence="4" key="2">
    <citation type="journal article" date="2019" name="Genome Biol. Evol.">
        <title>Day and night: Metabolic profiles and evolutionary relationships of six axenic non-marine cyanobacteria.</title>
        <authorList>
            <person name="Will S.E."/>
            <person name="Henke P."/>
            <person name="Boedeker C."/>
            <person name="Huang S."/>
            <person name="Brinkmann H."/>
            <person name="Rohde M."/>
            <person name="Jarek M."/>
            <person name="Friedl T."/>
            <person name="Seufert S."/>
            <person name="Schumacher M."/>
            <person name="Overmann J."/>
            <person name="Neumann-Schaal M."/>
            <person name="Petersen J."/>
        </authorList>
    </citation>
    <scope>NUCLEOTIDE SEQUENCE [LARGE SCALE GENOMIC DNA]</scope>
    <source>
        <strain evidence="4">PCC 7102</strain>
    </source>
</reference>
<comment type="caution">
    <text evidence="4">The sequence shown here is derived from an EMBL/GenBank/DDBJ whole genome shotgun (WGS) entry which is preliminary data.</text>
</comment>
<evidence type="ECO:0000256" key="2">
    <source>
        <dbReference type="SAM" id="Phobius"/>
    </source>
</evidence>
<dbReference type="Pfam" id="PF13386">
    <property type="entry name" value="DsbD_2"/>
    <property type="match status" value="1"/>
</dbReference>
<dbReference type="GO" id="GO:0006824">
    <property type="term" value="P:cobalt ion transport"/>
    <property type="evidence" value="ECO:0007669"/>
    <property type="project" value="UniProtKB-KW"/>
</dbReference>
<sequence>MFLVIIGFASPSQAHWADLAVAEINIGDTQTAITLTLPTGLVALADDNRDGKITTLEVEKHQVELANFLHSRVRFRDTTKQNPTLQVTSTTPPANLQATSTHTTLQLNYTWQQPPKNLKIHYDLFVPDAPAAHCLATIYHAGKVENVIFNPRSREFSLSPNSKWQFTASFAAIIAALFWGAVHAMSPGHGKTLVGAYLVGSRATPKHAVFLGLTTTLTHTIGVFTLGLLTLFASRYIVAESLYPWLNLISGVIVIVIGVNLLIRRLSHTHHHHHHHHEHEHEHEHHLHHHHHLPSENTPITWSSLIALGISGGIVPCPSAMVLLLSAIATGHIAFGLILVLSFSLGLAGVLTTIGLLLVYCKNRFEKLPKTNRFFRFVPIASAICICLIGVGISLQAFIQTQT</sequence>
<dbReference type="PROSITE" id="PS00018">
    <property type="entry name" value="EF_HAND_1"/>
    <property type="match status" value="1"/>
</dbReference>
<dbReference type="GO" id="GO:0046583">
    <property type="term" value="F:monoatomic cation efflux transmembrane transporter activity"/>
    <property type="evidence" value="ECO:0007669"/>
    <property type="project" value="TreeGrafter"/>
</dbReference>
<dbReference type="GO" id="GO:0015099">
    <property type="term" value="F:nickel cation transmembrane transporter activity"/>
    <property type="evidence" value="ECO:0007669"/>
    <property type="project" value="TreeGrafter"/>
</dbReference>
<dbReference type="InterPro" id="IPR018247">
    <property type="entry name" value="EF_Hand_1_Ca_BS"/>
</dbReference>
<keyword evidence="2" id="KW-0812">Transmembrane</keyword>
<dbReference type="InterPro" id="IPR051224">
    <property type="entry name" value="NiCoT_RcnA"/>
</dbReference>
<dbReference type="GO" id="GO:0005886">
    <property type="term" value="C:plasma membrane"/>
    <property type="evidence" value="ECO:0007669"/>
    <property type="project" value="UniProtKB-SubCell"/>
</dbReference>
<feature type="transmembrane region" description="Helical" evidence="2">
    <location>
        <begin position="208"/>
        <end position="233"/>
    </location>
</feature>
<feature type="transmembrane region" description="Helical" evidence="2">
    <location>
        <begin position="334"/>
        <end position="361"/>
    </location>
</feature>
<organism evidence="4 5">
    <name type="scientific">Dulcicalothrix desertica PCC 7102</name>
    <dbReference type="NCBI Taxonomy" id="232991"/>
    <lineage>
        <taxon>Bacteria</taxon>
        <taxon>Bacillati</taxon>
        <taxon>Cyanobacteriota</taxon>
        <taxon>Cyanophyceae</taxon>
        <taxon>Nostocales</taxon>
        <taxon>Calotrichaceae</taxon>
        <taxon>Dulcicalothrix</taxon>
    </lineage>
</organism>
<evidence type="ECO:0000313" key="4">
    <source>
        <dbReference type="EMBL" id="RUS97011.1"/>
    </source>
</evidence>
<feature type="transmembrane region" description="Helical" evidence="2">
    <location>
        <begin position="164"/>
        <end position="182"/>
    </location>
</feature>
<gene>
    <name evidence="4" type="ORF">DSM106972_085610</name>
</gene>
<feature type="region of interest" description="Disordered" evidence="1">
    <location>
        <begin position="272"/>
        <end position="295"/>
    </location>
</feature>
<keyword evidence="5" id="KW-1185">Reference proteome</keyword>
<feature type="transmembrane region" description="Helical" evidence="2">
    <location>
        <begin position="373"/>
        <end position="399"/>
    </location>
</feature>